<evidence type="ECO:0000256" key="1">
    <source>
        <dbReference type="SAM" id="Phobius"/>
    </source>
</evidence>
<feature type="transmembrane region" description="Helical" evidence="1">
    <location>
        <begin position="24"/>
        <end position="49"/>
    </location>
</feature>
<evidence type="ECO:0000313" key="3">
    <source>
        <dbReference type="Proteomes" id="UP000646946"/>
    </source>
</evidence>
<gene>
    <name evidence="2" type="ORF">H1016_02315</name>
</gene>
<dbReference type="Proteomes" id="UP000646946">
    <property type="component" value="Unassembled WGS sequence"/>
</dbReference>
<protein>
    <recommendedName>
        <fullName evidence="4">Yip1 domain-containing protein</fullName>
    </recommendedName>
</protein>
<sequence>MAPPVEALQIFYAQFLPRGLEAPLLILILYGAYLFISAGILLVALKTVGAKVSLVIDLPRGVLTILIRDLIAIPLIAIILVTPIIGIIIAFAAWFGILKYFYDITWYQAVLTWIVGSIVQLVLIILIIIPLFLLL</sequence>
<dbReference type="AlphaFoldDB" id="A0A832XLU6"/>
<proteinExistence type="predicted"/>
<keyword evidence="1" id="KW-1133">Transmembrane helix</keyword>
<keyword evidence="3" id="KW-1185">Reference proteome</keyword>
<feature type="transmembrane region" description="Helical" evidence="1">
    <location>
        <begin position="110"/>
        <end position="134"/>
    </location>
</feature>
<keyword evidence="1" id="KW-0812">Transmembrane</keyword>
<keyword evidence="1" id="KW-0472">Membrane</keyword>
<comment type="caution">
    <text evidence="2">The sequence shown here is derived from an EMBL/GenBank/DDBJ whole genome shotgun (WGS) entry which is preliminary data.</text>
</comment>
<evidence type="ECO:0008006" key="4">
    <source>
        <dbReference type="Google" id="ProtNLM"/>
    </source>
</evidence>
<organism evidence="2 3">
    <name type="scientific">Candidatus Naiadarchaeum limnaeum</name>
    <dbReference type="NCBI Taxonomy" id="2756139"/>
    <lineage>
        <taxon>Archaea</taxon>
        <taxon>Candidatus Undinarchaeota</taxon>
        <taxon>Candidatus Undinarchaeia</taxon>
        <taxon>Candidatus Naiadarchaeales</taxon>
        <taxon>Candidatus Naiadarchaeaceae</taxon>
        <taxon>Candidatus Naiadarchaeum</taxon>
    </lineage>
</organism>
<dbReference type="EMBL" id="DVAB01000023">
    <property type="protein sequence ID" value="HIK00353.1"/>
    <property type="molecule type" value="Genomic_DNA"/>
</dbReference>
<feature type="transmembrane region" description="Helical" evidence="1">
    <location>
        <begin position="70"/>
        <end position="98"/>
    </location>
</feature>
<accession>A0A832XLU6</accession>
<reference evidence="2 3" key="1">
    <citation type="journal article" name="Nat. Commun.">
        <title>Undinarchaeota illuminate DPANN phylogeny and the impact of gene transfer on archaeal evolution.</title>
        <authorList>
            <person name="Dombrowski N."/>
            <person name="Williams T.A."/>
            <person name="Sun J."/>
            <person name="Woodcroft B.J."/>
            <person name="Lee J.H."/>
            <person name="Minh B.Q."/>
            <person name="Rinke C."/>
            <person name="Spang A."/>
        </authorList>
    </citation>
    <scope>NUCLEOTIDE SEQUENCE [LARGE SCALE GENOMIC DNA]</scope>
    <source>
        <strain evidence="2">MAG_bin1129</strain>
    </source>
</reference>
<evidence type="ECO:0000313" key="2">
    <source>
        <dbReference type="EMBL" id="HIK00353.1"/>
    </source>
</evidence>
<name>A0A832XLU6_9ARCH</name>